<gene>
    <name evidence="1" type="ORF">ACFQ03_06405</name>
</gene>
<sequence length="136" mass="14690">MAYKGQPVPSTVHHSYRAKVSDGKSVRVTVPEKTEINAQQFYLFGGFFGAAMESVTTGPGETGEVILNIEQAEFETDQIVTTDAFAAGDTVYWNGSKLTTKAESGGESPTPYRVVGRVTAPKDSKNVIWFLLGPQV</sequence>
<protein>
    <submittedName>
        <fullName evidence="1">DUF2190 family protein</fullName>
    </submittedName>
</protein>
<accession>A0ABW3D9Y9</accession>
<keyword evidence="2" id="KW-1185">Reference proteome</keyword>
<evidence type="ECO:0000313" key="1">
    <source>
        <dbReference type="EMBL" id="MFD0868775.1"/>
    </source>
</evidence>
<organism evidence="1 2">
    <name type="scientific">Paenibacillus residui</name>
    <dbReference type="NCBI Taxonomy" id="629724"/>
    <lineage>
        <taxon>Bacteria</taxon>
        <taxon>Bacillati</taxon>
        <taxon>Bacillota</taxon>
        <taxon>Bacilli</taxon>
        <taxon>Bacillales</taxon>
        <taxon>Paenibacillaceae</taxon>
        <taxon>Paenibacillus</taxon>
    </lineage>
</organism>
<reference evidence="2" key="1">
    <citation type="journal article" date="2019" name="Int. J. Syst. Evol. Microbiol.">
        <title>The Global Catalogue of Microorganisms (GCM) 10K type strain sequencing project: providing services to taxonomists for standard genome sequencing and annotation.</title>
        <authorList>
            <consortium name="The Broad Institute Genomics Platform"/>
            <consortium name="The Broad Institute Genome Sequencing Center for Infectious Disease"/>
            <person name="Wu L."/>
            <person name="Ma J."/>
        </authorList>
    </citation>
    <scope>NUCLEOTIDE SEQUENCE [LARGE SCALE GENOMIC DNA]</scope>
    <source>
        <strain evidence="2">CCUG 57263</strain>
    </source>
</reference>
<dbReference type="Pfam" id="PF09956">
    <property type="entry name" value="Phage_cement_2"/>
    <property type="match status" value="1"/>
</dbReference>
<dbReference type="EMBL" id="JBHTIU010000023">
    <property type="protein sequence ID" value="MFD0868775.1"/>
    <property type="molecule type" value="Genomic_DNA"/>
</dbReference>
<dbReference type="RefSeq" id="WP_379286894.1">
    <property type="nucleotide sequence ID" value="NZ_JBHTIU010000023.1"/>
</dbReference>
<dbReference type="Proteomes" id="UP001597120">
    <property type="component" value="Unassembled WGS sequence"/>
</dbReference>
<comment type="caution">
    <text evidence="1">The sequence shown here is derived from an EMBL/GenBank/DDBJ whole genome shotgun (WGS) entry which is preliminary data.</text>
</comment>
<proteinExistence type="predicted"/>
<name>A0ABW3D9Y9_9BACL</name>
<evidence type="ECO:0000313" key="2">
    <source>
        <dbReference type="Proteomes" id="UP001597120"/>
    </source>
</evidence>
<dbReference type="InterPro" id="IPR011231">
    <property type="entry name" value="Phage_VT1-Sakai_H0018"/>
</dbReference>